<protein>
    <submittedName>
        <fullName evidence="3">Nicotinamidase-related amidase</fullName>
    </submittedName>
</protein>
<sequence length="237" mass="26039">MAAPHRPSWKTAWRSFYYAGAPEAPDPVLVKGKVALLVIDVQNTYLARPEDRSALPPLERAREAAWDGFHERMHGIVIPTIARLIERFRAGAGPVMFARIACLTPDGADRSLSQKKPGWNNLFLPHDSEASQVVPALAPRPGEVVVTKTTDSALTGTNLRLIFTNMGITHVVCTGIFTDQCVSSTVRSLADESFDVIVIEDACAAGTMELHTRELEIINRIYCEVMRAEDLLGYLPA</sequence>
<dbReference type="Gene3D" id="3.40.50.850">
    <property type="entry name" value="Isochorismatase-like"/>
    <property type="match status" value="1"/>
</dbReference>
<dbReference type="EMBL" id="JACIJE010000006">
    <property type="protein sequence ID" value="MBB5690408.1"/>
    <property type="molecule type" value="Genomic_DNA"/>
</dbReference>
<evidence type="ECO:0000259" key="2">
    <source>
        <dbReference type="Pfam" id="PF00857"/>
    </source>
</evidence>
<dbReference type="InterPro" id="IPR036380">
    <property type="entry name" value="Isochorismatase-like_sf"/>
</dbReference>
<evidence type="ECO:0000313" key="4">
    <source>
        <dbReference type="Proteomes" id="UP000562254"/>
    </source>
</evidence>
<dbReference type="SUPFAM" id="SSF52499">
    <property type="entry name" value="Isochorismatase-like hydrolases"/>
    <property type="match status" value="1"/>
</dbReference>
<dbReference type="PANTHER" id="PTHR43540">
    <property type="entry name" value="PEROXYUREIDOACRYLATE/UREIDOACRYLATE AMIDOHYDROLASE-RELATED"/>
    <property type="match status" value="1"/>
</dbReference>
<evidence type="ECO:0000256" key="1">
    <source>
        <dbReference type="ARBA" id="ARBA00022801"/>
    </source>
</evidence>
<organism evidence="3 4">
    <name type="scientific">Neoroseomonas alkaliterrae</name>
    <dbReference type="NCBI Taxonomy" id="1452450"/>
    <lineage>
        <taxon>Bacteria</taxon>
        <taxon>Pseudomonadati</taxon>
        <taxon>Pseudomonadota</taxon>
        <taxon>Alphaproteobacteria</taxon>
        <taxon>Acetobacterales</taxon>
        <taxon>Acetobacteraceae</taxon>
        <taxon>Neoroseomonas</taxon>
    </lineage>
</organism>
<dbReference type="InterPro" id="IPR000868">
    <property type="entry name" value="Isochorismatase-like_dom"/>
</dbReference>
<reference evidence="3 4" key="1">
    <citation type="submission" date="2020-08" db="EMBL/GenBank/DDBJ databases">
        <title>Genomic Encyclopedia of Type Strains, Phase IV (KMG-IV): sequencing the most valuable type-strain genomes for metagenomic binning, comparative biology and taxonomic classification.</title>
        <authorList>
            <person name="Goeker M."/>
        </authorList>
    </citation>
    <scope>NUCLEOTIDE SEQUENCE [LARGE SCALE GENOMIC DNA]</scope>
    <source>
        <strain evidence="3 4">DSM 25895</strain>
    </source>
</reference>
<dbReference type="CDD" id="cd00431">
    <property type="entry name" value="cysteine_hydrolases"/>
    <property type="match status" value="1"/>
</dbReference>
<dbReference type="Proteomes" id="UP000562254">
    <property type="component" value="Unassembled WGS sequence"/>
</dbReference>
<evidence type="ECO:0000313" key="3">
    <source>
        <dbReference type="EMBL" id="MBB5690408.1"/>
    </source>
</evidence>
<dbReference type="InterPro" id="IPR050272">
    <property type="entry name" value="Isochorismatase-like_hydrls"/>
</dbReference>
<dbReference type="Pfam" id="PF00857">
    <property type="entry name" value="Isochorismatase"/>
    <property type="match status" value="1"/>
</dbReference>
<keyword evidence="4" id="KW-1185">Reference proteome</keyword>
<dbReference type="AlphaFoldDB" id="A0A840XP86"/>
<proteinExistence type="predicted"/>
<dbReference type="RefSeq" id="WP_184485139.1">
    <property type="nucleotide sequence ID" value="NZ_JAAEDJ010000145.1"/>
</dbReference>
<accession>A0A840XP86</accession>
<dbReference type="GO" id="GO:0016787">
    <property type="term" value="F:hydrolase activity"/>
    <property type="evidence" value="ECO:0007669"/>
    <property type="project" value="UniProtKB-KW"/>
</dbReference>
<keyword evidence="1" id="KW-0378">Hydrolase</keyword>
<dbReference type="PANTHER" id="PTHR43540:SF1">
    <property type="entry name" value="ISOCHORISMATASE HYDROLASE"/>
    <property type="match status" value="1"/>
</dbReference>
<gene>
    <name evidence="3" type="ORF">FHS88_002541</name>
</gene>
<name>A0A840XP86_9PROT</name>
<feature type="domain" description="Isochorismatase-like" evidence="2">
    <location>
        <begin position="35"/>
        <end position="230"/>
    </location>
</feature>
<comment type="caution">
    <text evidence="3">The sequence shown here is derived from an EMBL/GenBank/DDBJ whole genome shotgun (WGS) entry which is preliminary data.</text>
</comment>